<dbReference type="AlphaFoldDB" id="A0A239HW98"/>
<organism evidence="4 5">
    <name type="scientific">Geodermatophilus pulveris</name>
    <dbReference type="NCBI Taxonomy" id="1564159"/>
    <lineage>
        <taxon>Bacteria</taxon>
        <taxon>Bacillati</taxon>
        <taxon>Actinomycetota</taxon>
        <taxon>Actinomycetes</taxon>
        <taxon>Geodermatophilales</taxon>
        <taxon>Geodermatophilaceae</taxon>
        <taxon>Geodermatophilus</taxon>
    </lineage>
</organism>
<dbReference type="EMBL" id="FZOO01000009">
    <property type="protein sequence ID" value="SNS85552.1"/>
    <property type="molecule type" value="Genomic_DNA"/>
</dbReference>
<dbReference type="RefSeq" id="WP_245821295.1">
    <property type="nucleotide sequence ID" value="NZ_FZOO01000009.1"/>
</dbReference>
<sequence>MPPGVVLVTGGSRGIGAATVRAAAAAGWPVALTFRDDAAAADGVVAEVEAAGRAAVAVRADVSVEDDVLAAFAAAERLGPVTGLVANAGIVGARARVDELTAERVQRVLAVNVLGAVLCCREAVRRMSTRHGGAGGSVVLVSSAASRLGSPGEYREDPRHSPARGGTLQGAVAEGVRVNVVRPGIIETEIHASGGQPDRVARVGPTVPMGRAGRAEEVAAPSCGCSATTPATAPAACSTSPAAADQCPGRVWCTASTLLPSGSRRKTP</sequence>
<evidence type="ECO:0000313" key="5">
    <source>
        <dbReference type="Proteomes" id="UP000198373"/>
    </source>
</evidence>
<proteinExistence type="inferred from homology"/>
<dbReference type="CDD" id="cd05233">
    <property type="entry name" value="SDR_c"/>
    <property type="match status" value="1"/>
</dbReference>
<dbReference type="SUPFAM" id="SSF51735">
    <property type="entry name" value="NAD(P)-binding Rossmann-fold domains"/>
    <property type="match status" value="1"/>
</dbReference>
<dbReference type="Proteomes" id="UP000198373">
    <property type="component" value="Unassembled WGS sequence"/>
</dbReference>
<dbReference type="InterPro" id="IPR002347">
    <property type="entry name" value="SDR_fam"/>
</dbReference>
<dbReference type="PANTHER" id="PTHR48107:SF7">
    <property type="entry name" value="RE15974P"/>
    <property type="match status" value="1"/>
</dbReference>
<evidence type="ECO:0000256" key="2">
    <source>
        <dbReference type="ARBA" id="ARBA00023002"/>
    </source>
</evidence>
<accession>A0A239HW98</accession>
<gene>
    <name evidence="4" type="ORF">SAMN06893096_10975</name>
</gene>
<dbReference type="Gene3D" id="3.40.50.720">
    <property type="entry name" value="NAD(P)-binding Rossmann-like Domain"/>
    <property type="match status" value="1"/>
</dbReference>
<protein>
    <submittedName>
        <fullName evidence="4">NAD(P)-dependent dehydrogenase, short-chain alcohol dehydrogenase family</fullName>
    </submittedName>
</protein>
<name>A0A239HW98_9ACTN</name>
<evidence type="ECO:0000256" key="1">
    <source>
        <dbReference type="ARBA" id="ARBA00006484"/>
    </source>
</evidence>
<evidence type="ECO:0000256" key="3">
    <source>
        <dbReference type="SAM" id="MobiDB-lite"/>
    </source>
</evidence>
<evidence type="ECO:0000313" key="4">
    <source>
        <dbReference type="EMBL" id="SNS85552.1"/>
    </source>
</evidence>
<dbReference type="PRINTS" id="PR00081">
    <property type="entry name" value="GDHRDH"/>
</dbReference>
<dbReference type="PANTHER" id="PTHR48107">
    <property type="entry name" value="NADPH-DEPENDENT ALDEHYDE REDUCTASE-LIKE PROTEIN, CHLOROPLASTIC-RELATED"/>
    <property type="match status" value="1"/>
</dbReference>
<dbReference type="Pfam" id="PF00106">
    <property type="entry name" value="adh_short"/>
    <property type="match status" value="1"/>
</dbReference>
<comment type="similarity">
    <text evidence="1">Belongs to the short-chain dehydrogenases/reductases (SDR) family.</text>
</comment>
<dbReference type="InterPro" id="IPR036291">
    <property type="entry name" value="NAD(P)-bd_dom_sf"/>
</dbReference>
<dbReference type="GO" id="GO:0016614">
    <property type="term" value="F:oxidoreductase activity, acting on CH-OH group of donors"/>
    <property type="evidence" value="ECO:0007669"/>
    <property type="project" value="UniProtKB-ARBA"/>
</dbReference>
<keyword evidence="2" id="KW-0560">Oxidoreductase</keyword>
<feature type="region of interest" description="Disordered" evidence="3">
    <location>
        <begin position="149"/>
        <end position="169"/>
    </location>
</feature>
<reference evidence="5" key="1">
    <citation type="submission" date="2017-06" db="EMBL/GenBank/DDBJ databases">
        <authorList>
            <person name="Varghese N."/>
            <person name="Submissions S."/>
        </authorList>
    </citation>
    <scope>NUCLEOTIDE SEQUENCE [LARGE SCALE GENOMIC DNA]</scope>
    <source>
        <strain evidence="5">DSM 46839</strain>
    </source>
</reference>
<keyword evidence="5" id="KW-1185">Reference proteome</keyword>